<dbReference type="GO" id="GO:0016787">
    <property type="term" value="F:hydrolase activity"/>
    <property type="evidence" value="ECO:0007669"/>
    <property type="project" value="UniProtKB-KW"/>
</dbReference>
<keyword evidence="1" id="KW-1133">Transmembrane helix</keyword>
<feature type="transmembrane region" description="Helical" evidence="1">
    <location>
        <begin position="43"/>
        <end position="61"/>
    </location>
</feature>
<protein>
    <submittedName>
        <fullName evidence="3">CPBP family intramembrane glutamic endopeptidase</fullName>
        <ecNumber evidence="3">3.4.-.-</ecNumber>
    </submittedName>
</protein>
<keyword evidence="4" id="KW-1185">Reference proteome</keyword>
<dbReference type="InterPro" id="IPR003675">
    <property type="entry name" value="Rce1/LyrA-like_dom"/>
</dbReference>
<keyword evidence="1" id="KW-0472">Membrane</keyword>
<gene>
    <name evidence="3" type="ORF">WH159_05065</name>
</gene>
<sequence>MILALLALALASYVWFLKGEAVLRRWRGPGAGRSRVQRLRRWTARAWLLFGAVPLLVLALLGQLDTLQRLPDAFVPLALVVRAALVGQGVPADAGLLAAAVAGGLAGGAGVGLLIAAWRRRRGRGDLHIGHVGGLLPRSRTELRWGAAVAITVGIVEELFFRLLLPLLVAEASGSALAGFGVATLLFGLAHGYQRLAGMAATTLVGGLFAALYLYSGALWLAMLAHVLLDLNSLVLRPAFAGAWRRH</sequence>
<comment type="caution">
    <text evidence="3">The sequence shown here is derived from an EMBL/GenBank/DDBJ whole genome shotgun (WGS) entry which is preliminary data.</text>
</comment>
<evidence type="ECO:0000256" key="1">
    <source>
        <dbReference type="SAM" id="Phobius"/>
    </source>
</evidence>
<keyword evidence="3" id="KW-0378">Hydrolase</keyword>
<evidence type="ECO:0000259" key="2">
    <source>
        <dbReference type="Pfam" id="PF02517"/>
    </source>
</evidence>
<keyword evidence="1" id="KW-0812">Transmembrane</keyword>
<organism evidence="3 4">
    <name type="scientific">Sphingomonas molluscorum</name>
    <dbReference type="NCBI Taxonomy" id="418184"/>
    <lineage>
        <taxon>Bacteria</taxon>
        <taxon>Pseudomonadati</taxon>
        <taxon>Pseudomonadota</taxon>
        <taxon>Alphaproteobacteria</taxon>
        <taxon>Sphingomonadales</taxon>
        <taxon>Sphingomonadaceae</taxon>
        <taxon>Sphingomonas</taxon>
    </lineage>
</organism>
<dbReference type="EC" id="3.4.-.-" evidence="3"/>
<feature type="domain" description="CAAX prenyl protease 2/Lysostaphin resistance protein A-like" evidence="2">
    <location>
        <begin position="144"/>
        <end position="231"/>
    </location>
</feature>
<reference evidence="3 4" key="1">
    <citation type="submission" date="2023-12" db="EMBL/GenBank/DDBJ databases">
        <title>Gut-associated functions are favored during microbiome assembly across C. elegans life.</title>
        <authorList>
            <person name="Zimmermann J."/>
        </authorList>
    </citation>
    <scope>NUCLEOTIDE SEQUENCE [LARGE SCALE GENOMIC DNA]</scope>
    <source>
        <strain evidence="3 4">JUb134</strain>
    </source>
</reference>
<dbReference type="EMBL" id="JBBGZA010000001">
    <property type="protein sequence ID" value="MEJ5093904.1"/>
    <property type="molecule type" value="Genomic_DNA"/>
</dbReference>
<feature type="transmembrane region" description="Helical" evidence="1">
    <location>
        <begin position="196"/>
        <end position="215"/>
    </location>
</feature>
<feature type="transmembrane region" description="Helical" evidence="1">
    <location>
        <begin position="167"/>
        <end position="189"/>
    </location>
</feature>
<dbReference type="Proteomes" id="UP001380365">
    <property type="component" value="Unassembled WGS sequence"/>
</dbReference>
<dbReference type="RefSeq" id="WP_132882441.1">
    <property type="nucleotide sequence ID" value="NZ_JBBGZA010000001.1"/>
</dbReference>
<evidence type="ECO:0000313" key="4">
    <source>
        <dbReference type="Proteomes" id="UP001380365"/>
    </source>
</evidence>
<proteinExistence type="predicted"/>
<accession>A0ABU8Q2E1</accession>
<feature type="transmembrane region" description="Helical" evidence="1">
    <location>
        <begin position="143"/>
        <end position="161"/>
    </location>
</feature>
<dbReference type="Pfam" id="PF02517">
    <property type="entry name" value="Rce1-like"/>
    <property type="match status" value="1"/>
</dbReference>
<evidence type="ECO:0000313" key="3">
    <source>
        <dbReference type="EMBL" id="MEJ5093904.1"/>
    </source>
</evidence>
<feature type="transmembrane region" description="Helical" evidence="1">
    <location>
        <begin position="96"/>
        <end position="118"/>
    </location>
</feature>
<name>A0ABU8Q2E1_9SPHN</name>